<accession>A0A2S1LRW7</accession>
<evidence type="ECO:0000313" key="1">
    <source>
        <dbReference type="EMBL" id="AWG26412.1"/>
    </source>
</evidence>
<dbReference type="GO" id="GO:0015035">
    <property type="term" value="F:protein-disulfide reductase activity"/>
    <property type="evidence" value="ECO:0007669"/>
    <property type="project" value="InterPro"/>
</dbReference>
<dbReference type="AlphaFoldDB" id="A0A2S1LRW7"/>
<dbReference type="KEGG" id="fki:FK004_14840"/>
<name>A0A2S1LRW7_9FLAO</name>
<dbReference type="EMBL" id="CP020919">
    <property type="protein sequence ID" value="AWG26412.1"/>
    <property type="molecule type" value="Genomic_DNA"/>
</dbReference>
<gene>
    <name evidence="1" type="ORF">FK004_14840</name>
</gene>
<proteinExistence type="predicted"/>
<reference evidence="1 2" key="1">
    <citation type="submission" date="2017-04" db="EMBL/GenBank/DDBJ databases">
        <title>Complete genome sequence of Flavobacterium kingsejong AJ004.</title>
        <authorList>
            <person name="Lee P.C."/>
        </authorList>
    </citation>
    <scope>NUCLEOTIDE SEQUENCE [LARGE SCALE GENOMIC DNA]</scope>
    <source>
        <strain evidence="1 2">AJ004</strain>
    </source>
</reference>
<dbReference type="RefSeq" id="WP_108737936.1">
    <property type="nucleotide sequence ID" value="NZ_CP020919.1"/>
</dbReference>
<dbReference type="OrthoDB" id="9785438at2"/>
<dbReference type="Pfam" id="PF04134">
    <property type="entry name" value="DCC1-like"/>
    <property type="match status" value="1"/>
</dbReference>
<sequence>MILPENKKIILFDGVCNLCDSAIQFIIRKDSKDLFRFVALQSEKGQEILSYLGIDPSKIDSIILYDPRIAYYHKAEAALKIAGHLGGIYSLLATLNVLPTGLKNTVYDYIARSRYKWYGKKEACMIPTPELKAKFL</sequence>
<keyword evidence="2" id="KW-1185">Reference proteome</keyword>
<organism evidence="1 2">
    <name type="scientific">Flavobacterium kingsejongi</name>
    <dbReference type="NCBI Taxonomy" id="1678728"/>
    <lineage>
        <taxon>Bacteria</taxon>
        <taxon>Pseudomonadati</taxon>
        <taxon>Bacteroidota</taxon>
        <taxon>Flavobacteriia</taxon>
        <taxon>Flavobacteriales</taxon>
        <taxon>Flavobacteriaceae</taxon>
        <taxon>Flavobacterium</taxon>
    </lineage>
</organism>
<protein>
    <submittedName>
        <fullName evidence="1">Thiol-disulfide oxidoreductase</fullName>
    </submittedName>
</protein>
<dbReference type="InterPro" id="IPR052927">
    <property type="entry name" value="DCC_oxidoreductase"/>
</dbReference>
<dbReference type="PANTHER" id="PTHR33639:SF2">
    <property type="entry name" value="DUF393 DOMAIN-CONTAINING PROTEIN"/>
    <property type="match status" value="1"/>
</dbReference>
<dbReference type="PANTHER" id="PTHR33639">
    <property type="entry name" value="THIOL-DISULFIDE OXIDOREDUCTASE DCC"/>
    <property type="match status" value="1"/>
</dbReference>
<dbReference type="InterPro" id="IPR007263">
    <property type="entry name" value="DCC1-like"/>
</dbReference>
<dbReference type="Proteomes" id="UP000244677">
    <property type="component" value="Chromosome"/>
</dbReference>
<evidence type="ECO:0000313" key="2">
    <source>
        <dbReference type="Proteomes" id="UP000244677"/>
    </source>
</evidence>